<dbReference type="Gene3D" id="3.40.50.720">
    <property type="entry name" value="NAD(P)-binding Rossmann-like Domain"/>
    <property type="match status" value="1"/>
</dbReference>
<comment type="caution">
    <text evidence="3">The sequence shown here is derived from an EMBL/GenBank/DDBJ whole genome shotgun (WGS) entry which is preliminary data.</text>
</comment>
<dbReference type="InterPro" id="IPR032701">
    <property type="entry name" value="Prok-E2_B_dom"/>
</dbReference>
<dbReference type="Pfam" id="PF00899">
    <property type="entry name" value="ThiF"/>
    <property type="match status" value="1"/>
</dbReference>
<gene>
    <name evidence="3" type="ORF">EYC98_17735</name>
</gene>
<dbReference type="Pfam" id="PF14461">
    <property type="entry name" value="Prok-E2_B"/>
    <property type="match status" value="1"/>
</dbReference>
<accession>A0ABT3TK62</accession>
<dbReference type="SUPFAM" id="SSF69572">
    <property type="entry name" value="Activating enzymes of the ubiquitin-like proteins"/>
    <property type="match status" value="1"/>
</dbReference>
<evidence type="ECO:0008006" key="5">
    <source>
        <dbReference type="Google" id="ProtNLM"/>
    </source>
</evidence>
<keyword evidence="4" id="KW-1185">Reference proteome</keyword>
<proteinExistence type="predicted"/>
<feature type="domain" description="THIF-type NAD/FAD binding fold" evidence="1">
    <location>
        <begin position="340"/>
        <end position="508"/>
    </location>
</feature>
<evidence type="ECO:0000313" key="4">
    <source>
        <dbReference type="Proteomes" id="UP001143362"/>
    </source>
</evidence>
<organism evidence="3 4">
    <name type="scientific">Candidatus Litorirhabdus singularis</name>
    <dbReference type="NCBI Taxonomy" id="2518993"/>
    <lineage>
        <taxon>Bacteria</taxon>
        <taxon>Pseudomonadati</taxon>
        <taxon>Pseudomonadota</taxon>
        <taxon>Gammaproteobacteria</taxon>
        <taxon>Cellvibrionales</taxon>
        <taxon>Halieaceae</taxon>
        <taxon>Candidatus Litorirhabdus</taxon>
    </lineage>
</organism>
<dbReference type="PANTHER" id="PTHR43267:SF1">
    <property type="entry name" value="TRNA THREONYLCARBAMOYLADENOSINE DEHYDRATASE"/>
    <property type="match status" value="1"/>
</dbReference>
<evidence type="ECO:0000313" key="3">
    <source>
        <dbReference type="EMBL" id="MCX2982707.1"/>
    </source>
</evidence>
<dbReference type="PANTHER" id="PTHR43267">
    <property type="entry name" value="TRNA THREONYLCARBAMOYLADENOSINE DEHYDRATASE"/>
    <property type="match status" value="1"/>
</dbReference>
<dbReference type="CDD" id="cd01483">
    <property type="entry name" value="E1_enzyme_family"/>
    <property type="match status" value="1"/>
</dbReference>
<dbReference type="RefSeq" id="WP_279246739.1">
    <property type="nucleotide sequence ID" value="NZ_SHNN01000004.1"/>
</dbReference>
<dbReference type="InterPro" id="IPR045886">
    <property type="entry name" value="ThiF/MoeB/HesA"/>
</dbReference>
<dbReference type="EMBL" id="SHNN01000004">
    <property type="protein sequence ID" value="MCX2982707.1"/>
    <property type="molecule type" value="Genomic_DNA"/>
</dbReference>
<evidence type="ECO:0000259" key="1">
    <source>
        <dbReference type="Pfam" id="PF00899"/>
    </source>
</evidence>
<protein>
    <recommendedName>
        <fullName evidence="5">THIF-type NAD/FAD binding fold domain-containing protein</fullName>
    </recommendedName>
</protein>
<name>A0ABT3TK62_9GAMM</name>
<dbReference type="InterPro" id="IPR000594">
    <property type="entry name" value="ThiF_NAD_FAD-bd"/>
</dbReference>
<reference evidence="3" key="1">
    <citation type="submission" date="2019-02" db="EMBL/GenBank/DDBJ databases">
        <authorList>
            <person name="Li S.-H."/>
        </authorList>
    </citation>
    <scope>NUCLEOTIDE SEQUENCE</scope>
    <source>
        <strain evidence="3">IMCC14734</strain>
    </source>
</reference>
<feature type="domain" description="Prokaryotic E2 family B" evidence="2">
    <location>
        <begin position="31"/>
        <end position="139"/>
    </location>
</feature>
<dbReference type="Proteomes" id="UP001143362">
    <property type="component" value="Unassembled WGS sequence"/>
</dbReference>
<sequence length="590" mass="65659">MSDETVCLQSIHFVLAANGFRRSASISKHIYGGVLSKSDLDFPIQIEIFDPFFVRKPDVILLSKPDSLPTRLPHVFADKHLCYLDDQGAEFDRYDPVGNITLVLASLHHLLDQYATKPELLQQEFRRELPAYWQQNNEELVYLAAESSKNIVYEYFHYLDPAGTKLGEIIVADDATGTRDWRRKRQNAEQIGTGHAVIVSLPTDIEIPDKDWPPTQFTHVAAWLKASGHQASYQRLVTQAFEHIATSSSCFFIFQLQGMFLGGLLSFRSNRSRRVIREKFKRTRPGRRGRQKKLDVPLHRKVSLLSSLQKYESADTFQRLNVRDVRASTVYTRNLVYERNLSTINIAVIGCGTLGGYVASLLQHAGAGTGGGSLALYDADELHPENLGRHLLSSRYLGQNKATALATELNDNPPVGGCVHAIPSKVDPCEYEAFAKQYDLVVDTTGEITFSTSLCHEAHRSEYMVPVLYGWIDAGGLAARTLLDQPGSGLACYACLKTRDSTGKIGERFQLFKNGVEIPSWQPRPCGIGGFLPFPTQASVTAAGLAQAQSLDWINNSPAPRFRHISLDPRACDTKSADLKPLKECPCCQT</sequence>
<evidence type="ECO:0000259" key="2">
    <source>
        <dbReference type="Pfam" id="PF14461"/>
    </source>
</evidence>
<dbReference type="InterPro" id="IPR035985">
    <property type="entry name" value="Ubiquitin-activating_enz"/>
</dbReference>